<organism evidence="2">
    <name type="scientific">Melampsora larici-populina (strain 98AG31 / pathotype 3-4-7)</name>
    <name type="common">Poplar leaf rust fungus</name>
    <dbReference type="NCBI Taxonomy" id="747676"/>
    <lineage>
        <taxon>Eukaryota</taxon>
        <taxon>Fungi</taxon>
        <taxon>Dikarya</taxon>
        <taxon>Basidiomycota</taxon>
        <taxon>Pucciniomycotina</taxon>
        <taxon>Pucciniomycetes</taxon>
        <taxon>Pucciniales</taxon>
        <taxon>Melampsoraceae</taxon>
        <taxon>Melampsora</taxon>
    </lineage>
</organism>
<evidence type="ECO:0000313" key="1">
    <source>
        <dbReference type="EMBL" id="EGG03131.1"/>
    </source>
</evidence>
<dbReference type="VEuPathDB" id="FungiDB:MELLADRAFT_109596"/>
<keyword evidence="2" id="KW-1185">Reference proteome</keyword>
<accession>F4RX01</accession>
<reference evidence="2" key="1">
    <citation type="journal article" date="2011" name="Proc. Natl. Acad. Sci. U.S.A.">
        <title>Obligate biotrophy features unraveled by the genomic analysis of rust fungi.</title>
        <authorList>
            <person name="Duplessis S."/>
            <person name="Cuomo C.A."/>
            <person name="Lin Y.-C."/>
            <person name="Aerts A."/>
            <person name="Tisserant E."/>
            <person name="Veneault-Fourrey C."/>
            <person name="Joly D.L."/>
            <person name="Hacquard S."/>
            <person name="Amselem J."/>
            <person name="Cantarel B.L."/>
            <person name="Chiu R."/>
            <person name="Coutinho P.M."/>
            <person name="Feau N."/>
            <person name="Field M."/>
            <person name="Frey P."/>
            <person name="Gelhaye E."/>
            <person name="Goldberg J."/>
            <person name="Grabherr M.G."/>
            <person name="Kodira C.D."/>
            <person name="Kohler A."/>
            <person name="Kuees U."/>
            <person name="Lindquist E.A."/>
            <person name="Lucas S.M."/>
            <person name="Mago R."/>
            <person name="Mauceli E."/>
            <person name="Morin E."/>
            <person name="Murat C."/>
            <person name="Pangilinan J.L."/>
            <person name="Park R."/>
            <person name="Pearson M."/>
            <person name="Quesneville H."/>
            <person name="Rouhier N."/>
            <person name="Sakthikumar S."/>
            <person name="Salamov A.A."/>
            <person name="Schmutz J."/>
            <person name="Selles B."/>
            <person name="Shapiro H."/>
            <person name="Tanguay P."/>
            <person name="Tuskan G.A."/>
            <person name="Henrissat B."/>
            <person name="Van de Peer Y."/>
            <person name="Rouze P."/>
            <person name="Ellis J.G."/>
            <person name="Dodds P.N."/>
            <person name="Schein J.E."/>
            <person name="Zhong S."/>
            <person name="Hamelin R.C."/>
            <person name="Grigoriev I.V."/>
            <person name="Szabo L.J."/>
            <person name="Martin F."/>
        </authorList>
    </citation>
    <scope>NUCLEOTIDE SEQUENCE [LARGE SCALE GENOMIC DNA]</scope>
    <source>
        <strain evidence="2">98AG31 / pathotype 3-4-7</strain>
    </source>
</reference>
<gene>
    <name evidence="1" type="ORF">MELLADRAFT_109596</name>
</gene>
<dbReference type="InParanoid" id="F4RX01"/>
<dbReference type="AlphaFoldDB" id="F4RX01"/>
<dbReference type="Proteomes" id="UP000001072">
    <property type="component" value="Unassembled WGS sequence"/>
</dbReference>
<dbReference type="EMBL" id="GL883126">
    <property type="protein sequence ID" value="EGG03131.1"/>
    <property type="molecule type" value="Genomic_DNA"/>
</dbReference>
<dbReference type="HOGENOM" id="CLU_1917511_0_0_1"/>
<sequence length="132" mass="14968">MPPKKSGRAEYLVDSIGLPNYSNSIHMYPVASADHQDVHRESNPPTEQQQLGFRSGCFVFQDMIDLRGHRGVKDEELASNNERLHGVAGIILDHWAIGYIYTICKVENWDNGLLRLGQLDTFNCQTIKLLEI</sequence>
<proteinExistence type="predicted"/>
<protein>
    <submittedName>
        <fullName evidence="1">Uncharacterized protein</fullName>
    </submittedName>
</protein>
<name>F4RX01_MELLP</name>
<evidence type="ECO:0000313" key="2">
    <source>
        <dbReference type="Proteomes" id="UP000001072"/>
    </source>
</evidence>
<dbReference type="GeneID" id="18923808"/>
<dbReference type="RefSeq" id="XP_007413591.1">
    <property type="nucleotide sequence ID" value="XM_007413529.1"/>
</dbReference>
<dbReference type="KEGG" id="mlr:MELLADRAFT_109596"/>